<keyword evidence="4" id="KW-1185">Reference proteome</keyword>
<gene>
    <name evidence="3" type="ORF">GCM10023175_59120</name>
</gene>
<dbReference type="EMBL" id="BAABGT010000099">
    <property type="protein sequence ID" value="GAA4556607.1"/>
    <property type="molecule type" value="Genomic_DNA"/>
</dbReference>
<keyword evidence="1" id="KW-1133">Transmembrane helix</keyword>
<evidence type="ECO:0000313" key="3">
    <source>
        <dbReference type="EMBL" id="GAA4556607.1"/>
    </source>
</evidence>
<keyword evidence="1" id="KW-0472">Membrane</keyword>
<dbReference type="Pfam" id="PF20693">
    <property type="entry name" value="YobI-ATPase"/>
    <property type="match status" value="1"/>
</dbReference>
<dbReference type="SUPFAM" id="SSF52540">
    <property type="entry name" value="P-loop containing nucleoside triphosphate hydrolases"/>
    <property type="match status" value="1"/>
</dbReference>
<evidence type="ECO:0000313" key="4">
    <source>
        <dbReference type="Proteomes" id="UP001501598"/>
    </source>
</evidence>
<feature type="domain" description="YobI-like P-loop NTPase" evidence="2">
    <location>
        <begin position="33"/>
        <end position="432"/>
    </location>
</feature>
<evidence type="ECO:0000259" key="2">
    <source>
        <dbReference type="Pfam" id="PF20693"/>
    </source>
</evidence>
<dbReference type="InterPro" id="IPR027417">
    <property type="entry name" value="P-loop_NTPase"/>
</dbReference>
<keyword evidence="1" id="KW-0812">Transmembrane</keyword>
<dbReference type="InterPro" id="IPR048428">
    <property type="entry name" value="YobI-NTPase"/>
</dbReference>
<comment type="caution">
    <text evidence="3">The sequence shown here is derived from an EMBL/GenBank/DDBJ whole genome shotgun (WGS) entry which is preliminary data.</text>
</comment>
<accession>A0ABP8S245</accession>
<name>A0ABP8S245_9PSEU</name>
<dbReference type="RefSeq" id="WP_345425864.1">
    <property type="nucleotide sequence ID" value="NZ_BAABGT010000099.1"/>
</dbReference>
<dbReference type="Proteomes" id="UP001501598">
    <property type="component" value="Unassembled WGS sequence"/>
</dbReference>
<evidence type="ECO:0000256" key="1">
    <source>
        <dbReference type="SAM" id="Phobius"/>
    </source>
</evidence>
<feature type="transmembrane region" description="Helical" evidence="1">
    <location>
        <begin position="142"/>
        <end position="162"/>
    </location>
</feature>
<protein>
    <submittedName>
        <fullName evidence="3">P-loop NTPase fold protein</fullName>
    </submittedName>
</protein>
<organism evidence="3 4">
    <name type="scientific">Pseudonocardia xishanensis</name>
    <dbReference type="NCBI Taxonomy" id="630995"/>
    <lineage>
        <taxon>Bacteria</taxon>
        <taxon>Bacillati</taxon>
        <taxon>Actinomycetota</taxon>
        <taxon>Actinomycetes</taxon>
        <taxon>Pseudonocardiales</taxon>
        <taxon>Pseudonocardiaceae</taxon>
        <taxon>Pseudonocardia</taxon>
    </lineage>
</organism>
<reference evidence="4" key="1">
    <citation type="journal article" date="2019" name="Int. J. Syst. Evol. Microbiol.">
        <title>The Global Catalogue of Microorganisms (GCM) 10K type strain sequencing project: providing services to taxonomists for standard genome sequencing and annotation.</title>
        <authorList>
            <consortium name="The Broad Institute Genomics Platform"/>
            <consortium name="The Broad Institute Genome Sequencing Center for Infectious Disease"/>
            <person name="Wu L."/>
            <person name="Ma J."/>
        </authorList>
    </citation>
    <scope>NUCLEOTIDE SEQUENCE [LARGE SCALE GENOMIC DNA]</scope>
    <source>
        <strain evidence="4">JCM 17906</strain>
    </source>
</reference>
<sequence>MSFRNRGAGGQGATSLSLLPLTPTYDRTKHGTYLDALERALSSEADSVKNIALTGSYGVGKSSVLQEIARRHKKRVVSISLSTLGSINEQITEKPAESDFSTTNKATTTNAIQKEIVKQLLYSQDPVRMPGSRYRRIVGFRAWRELAFAILAGIPLTATFFLTSWTDKIAALAPLGFRLGAWAHLIVFSLGVALIFGIRKVFHNRLRIEKVSAGAATISLSSAGTTYFDEYLDEIVYFFEEVGVDIVIFEDIDRFDNAHIFETLRALNTILNGAKQLRGRDVRFIYAIKDSIFEDLGLRAAQQGGDPSASSSLDTTDTAAAEIARANRTKFFDLVIPVVPFITHRSARDLFVSTFEDLDHDISVALIDLASRHVADMRLIKNIRNEFAVFKQHVIDSGGLELNQDGLLAMILYKNIHLRDFEQIRFRNSKLDALYRESRQIVQEGITSANAEIRRLRDEIRETQPALEFSERLGAALLEQIEQTRETTRGQIISRTYNGSQISDQTLRSPSFWETFSAQNNHVEVSIRSMPNQYPISFYFTRDWLSRAIGESIESSDWVDDRRERANAGIEAAQAEVRFLTKADMKDLLARGEFSLNRHGECLSFQEIAKRTLTSELASELVAAGYIDRNFTLYTSTFYENRVSANATNYLIKNVDPNIVDFYYLLEPADIESIIRERSKAWLREPSARNISLLDYLLANRPEDAHTVVAELTSYGAEERDFLLGYMDSGTRRSELAINLAKTWSNAVNFLISEASVEDSIRYEVVNSALQVLSPDITYSVDDAVRQFVQDNYGKLDVFTSDKIDPLPALGVLLRDLGVQLSNLDVLSPRALTLVVDVGTYAVSRANLAVALAGTDSSPTLDFIRSVSEAVYRRTIQDVPAFIAALEADEASISNSTEFILIICDVWAVDPKQVGAVVERASMDCLIESLPEVETDIWPVLARNRRFSLDLANVHNYISELSIDEPLAGYLQEARRIEASDSEDEASKQIVATSIINASQHLRDPAVRVELVDSLDLANHIDLASIPLEAGHLVGLLVAADIVIDSAETFSRLAPDDEDGREFAISRSTRFLDFMTTTELPPAFIGTLFKSAIIPDEIKNAVAQRLSEFSVTAPLPVLETASSYAARVRLHLPLTEVARLVNAGIATDDAMSLLEPHLNAMTMSDLSPILAALGGEYSRLSEKNGKRPKLASTPANRLLAKRLKELEFASSFQESGGSLRVQMRRP</sequence>
<feature type="transmembrane region" description="Helical" evidence="1">
    <location>
        <begin position="182"/>
        <end position="202"/>
    </location>
</feature>
<proteinExistence type="predicted"/>